<evidence type="ECO:0000256" key="1">
    <source>
        <dbReference type="SAM" id="MobiDB-lite"/>
    </source>
</evidence>
<reference evidence="2" key="1">
    <citation type="submission" date="2020-11" db="EMBL/GenBank/DDBJ databases">
        <authorList>
            <person name="Tran Van P."/>
        </authorList>
    </citation>
    <scope>NUCLEOTIDE SEQUENCE</scope>
</reference>
<dbReference type="EMBL" id="OB668166">
    <property type="protein sequence ID" value="CAD7234256.1"/>
    <property type="molecule type" value="Genomic_DNA"/>
</dbReference>
<feature type="region of interest" description="Disordered" evidence="1">
    <location>
        <begin position="221"/>
        <end position="252"/>
    </location>
</feature>
<organism evidence="2">
    <name type="scientific">Cyprideis torosa</name>
    <dbReference type="NCBI Taxonomy" id="163714"/>
    <lineage>
        <taxon>Eukaryota</taxon>
        <taxon>Metazoa</taxon>
        <taxon>Ecdysozoa</taxon>
        <taxon>Arthropoda</taxon>
        <taxon>Crustacea</taxon>
        <taxon>Oligostraca</taxon>
        <taxon>Ostracoda</taxon>
        <taxon>Podocopa</taxon>
        <taxon>Podocopida</taxon>
        <taxon>Cytherocopina</taxon>
        <taxon>Cytheroidea</taxon>
        <taxon>Cytherideidae</taxon>
        <taxon>Cyprideis</taxon>
    </lineage>
</organism>
<feature type="region of interest" description="Disordered" evidence="1">
    <location>
        <begin position="71"/>
        <end position="99"/>
    </location>
</feature>
<feature type="region of interest" description="Disordered" evidence="1">
    <location>
        <begin position="1"/>
        <end position="45"/>
    </location>
</feature>
<feature type="non-terminal residue" evidence="2">
    <location>
        <position position="268"/>
    </location>
</feature>
<accession>A0A7R8WSH9</accession>
<gene>
    <name evidence="2" type="ORF">CTOB1V02_LOCUS12072</name>
</gene>
<proteinExistence type="predicted"/>
<dbReference type="AlphaFoldDB" id="A0A7R8WSH9"/>
<protein>
    <submittedName>
        <fullName evidence="2">Uncharacterized protein</fullName>
    </submittedName>
</protein>
<name>A0A7R8WSH9_9CRUS</name>
<sequence length="268" mass="28573">RPPGPNGALPVGDVGPYRLLCASPGSPSHMRRVSSSEPHGPQETVPLWPHKLAALLTGNRLSHPYLHAPRHGGSVISSEHQHHHGSALELTRDSPHPIRARAVGSDGEIVSYNPIGEIHSSSSPSPDPVEAEREETTAICGDLAGRAAIGEELAGRAAIGEELAGTAAIGAAVADGAGPKKKKVPPQPPVVHPRALELQLTGSQFAPGHDLDQDFSYDVEHVRPPSRMSGTLTPASDRKPQKPKRKPPLNGKNEVYSVTCRYWREFAY</sequence>
<evidence type="ECO:0000313" key="2">
    <source>
        <dbReference type="EMBL" id="CAD7234256.1"/>
    </source>
</evidence>